<feature type="compositionally biased region" description="Basic and acidic residues" evidence="7">
    <location>
        <begin position="49"/>
        <end position="65"/>
    </location>
</feature>
<sequence>MSYSNALDSYDFKTLTLNKKSNPDESSLWDSLTDDCSNEVRSIPSKTKNTKEKKGKKVENNHFHDTQNTNKKNVSSKLSNDKNFIQQNEVNINATIPLSCENHLFDVTQTIIVPEVQKVNQTKNIKMITPIKPSKDALISKENEVELSTVNVNDVQDISKRNLETVDINSSDILIDNLSSKINNTISVDSHTNQTMTLIHEEIEPQLPCTEPTILTKNEYNETGVSSLTSPVSPSIKKFTYYSKSEGYSPTPDIFNQSPISSIGNNDIPFINTTTMPTFPSTISSPKNDCNLIQEFTYNNDKETINKSMSKTGDQVNSNNVKEEEKFNDELKNMGTTNNITKIKTKKLERQLTSSPINKEDDTDNNISKIIPKDEVGSLSPIYNSDNDKNSKKKESKGKEEFFKLRKKLQYKVDELATDNNFDEESSKITNDIKVIKEKRESIRDKAKDISKIYSKKEQKKGELMDSKQQGNPHVINNINIPKSRHLQSKNNKIQMSRINEVNNSNINLSNSKNDNDSDFGEDFIDLARRRRFLKNTSSNISPGRPSSRGISSDCMDDSIYNKSSYGNNMIRQQQRGIQMPLPHMHHLPHHSFGPGGMLQHPGIMIGGPQQSYDPYYMQPIPPNPYNHPMASGRHSANLYGRYTPNGTYGYNNYYMTPNAYGNIPGAYGYPQILGQPRRARSGIDPSLRRTVDHLDVPGGRSYREDSQEYSFCDSSQSEGIKKGGKKIVESNNTSVLQQPQQQIPQLIHDEDIVEEDDEEEIEEEEIGDDEGDSEEEMAQYNQNPFGYPYPVKPMGYPGIQPPINGIGNDEYYFFGVIQLAHEKVLTILKKNPPPQQYFELPAIEKAAYLFYFSLYKRHFKNVDHFHNLFNREYYRYTTEGSTSEDALKKICEHTKLEYLEKVAEEKRRNYELCQKSLFPEDCTSPDSRLIGTCNQVNIVGRASICDNDYVSDVASIASSIREPYKFRTPHTLANFIVGGKCLMINPVQSENYIVIQDNKNLYSDIDSQKIYEHIQVFKGPLVLNETKTHTVRLFIQRQIDRILNSALYEANPNSGDANDCILVWRLLETLVQQHGRVTGPDLARLLLQNYKYLPPKSQLSSTVESDILANEASINTQLQNTETFTRFLLGGHIEEAVNCAIESGLHADALILARRMFPNDVSKIEKIENKLLANRLPNNPVMTLISVASEMPVPVLTNPPTDDASSWRAHAAIVLANLSTPTAMNTVYHLGQALSRKDFHAAADFCFLAVHLLAGYNPFVAVTLGPDEDKSYRRHIKLIHASIPDDESSSTDTIYGWSVLDFQATEIYEYALKLAFQHEPSAIENTPYKYLTESNEFQLCKMQYALLLSEYSSFSKDAFDYCLETAKNIWNKLNQFPLQNVERLCTLAEHLKFVAGASEESVAWIPLLYKYVEDQKKINSQTIGHEYDNIKNSYQEQTQEVTENVQENNAPLSPVATNNYGVDQVDVSQVYSTNVPNEIEKLKISTPETPVVDDGQYNSGGSVGSPYLSGQFSDYGNQTNYQNNHHELSPQLSVSDNTVQQQFQMPYSDSSTDIPVIPIVTSGVGTPRERSMSTSSSIMQPRKEPSMERPQFDYSSMSTNLNTMSNQNIVDGGSNVNNYHHQQQSESGASQYQGNSTKSSDKDSKKIPNDPSSGKDSHQNNAGGLFGSLKSKIAKMIPTGNEMILPDDSNPSIRWDETLGRYVGEGLVEEEISAPPPPGSMMVSSTSATMSTGNLSSNSQPPTFSTGGGLKEARKTGRSRYYNPLSNSTTSGSGSNNSTSLVSPMSEIPPMTTANFGFIPTMPDTPNEASVDPFSAPAPMDEVQAN</sequence>
<gene>
    <name evidence="10 12 13" type="ORF">SRAE_1000053300</name>
</gene>
<dbReference type="Pfam" id="PF12932">
    <property type="entry name" value="Sec16"/>
    <property type="match status" value="1"/>
</dbReference>
<feature type="region of interest" description="Disordered" evidence="7">
    <location>
        <begin position="537"/>
        <end position="556"/>
    </location>
</feature>
<feature type="region of interest" description="Disordered" evidence="7">
    <location>
        <begin position="690"/>
        <end position="718"/>
    </location>
</feature>
<dbReference type="eggNOG" id="KOG1913">
    <property type="taxonomic scope" value="Eukaryota"/>
</dbReference>
<feature type="domain" description="Sec16 Sec23-binding" evidence="8">
    <location>
        <begin position="1127"/>
        <end position="1396"/>
    </location>
</feature>
<dbReference type="GO" id="GO:0015031">
    <property type="term" value="P:protein transport"/>
    <property type="evidence" value="ECO:0007669"/>
    <property type="project" value="UniProtKB-KW"/>
</dbReference>
<feature type="compositionally biased region" description="Polar residues" evidence="7">
    <location>
        <begin position="1734"/>
        <end position="1746"/>
    </location>
</feature>
<keyword evidence="6" id="KW-0653">Protein transport</keyword>
<evidence type="ECO:0000313" key="11">
    <source>
        <dbReference type="Proteomes" id="UP000035682"/>
    </source>
</evidence>
<feature type="compositionally biased region" description="Polar residues" evidence="7">
    <location>
        <begin position="1615"/>
        <end position="1635"/>
    </location>
</feature>
<dbReference type="PANTHER" id="PTHR13402:SF6">
    <property type="entry name" value="SECRETORY 16, ISOFORM I"/>
    <property type="match status" value="1"/>
</dbReference>
<dbReference type="RefSeq" id="XP_024501462.1">
    <property type="nucleotide sequence ID" value="XM_024647379.1"/>
</dbReference>
<feature type="compositionally biased region" description="Polar residues" evidence="7">
    <location>
        <begin position="709"/>
        <end position="718"/>
    </location>
</feature>
<feature type="compositionally biased region" description="Basic and acidic residues" evidence="7">
    <location>
        <begin position="690"/>
        <end position="707"/>
    </location>
</feature>
<comment type="similarity">
    <text evidence="2 6">Belongs to the SEC16 family.</text>
</comment>
<evidence type="ECO:0000256" key="6">
    <source>
        <dbReference type="RuleBase" id="RU364101"/>
    </source>
</evidence>
<feature type="region of interest" description="Disordered" evidence="7">
    <location>
        <begin position="1711"/>
        <end position="1827"/>
    </location>
</feature>
<proteinExistence type="inferred from homology"/>
<reference evidence="12" key="2">
    <citation type="submission" date="2020-12" db="UniProtKB">
        <authorList>
            <consortium name="WormBaseParasite"/>
        </authorList>
    </citation>
    <scope>IDENTIFICATION</scope>
</reference>
<dbReference type="STRING" id="34506.A0A090KXP1"/>
<dbReference type="InterPro" id="IPR024340">
    <property type="entry name" value="Sec16_CCD"/>
</dbReference>
<dbReference type="GO" id="GO:0012507">
    <property type="term" value="C:ER to Golgi transport vesicle membrane"/>
    <property type="evidence" value="ECO:0007669"/>
    <property type="project" value="TreeGrafter"/>
</dbReference>
<dbReference type="CTD" id="36374625"/>
<evidence type="ECO:0000256" key="7">
    <source>
        <dbReference type="SAM" id="MobiDB-lite"/>
    </source>
</evidence>
<evidence type="ECO:0000256" key="5">
    <source>
        <dbReference type="ARBA" id="ARBA00022892"/>
    </source>
</evidence>
<dbReference type="GO" id="GO:0070973">
    <property type="term" value="P:protein localization to endoplasmic reticulum exit site"/>
    <property type="evidence" value="ECO:0007669"/>
    <property type="project" value="TreeGrafter"/>
</dbReference>
<dbReference type="GO" id="GO:0007030">
    <property type="term" value="P:Golgi organization"/>
    <property type="evidence" value="ECO:0007669"/>
    <property type="project" value="TreeGrafter"/>
</dbReference>
<dbReference type="GO" id="GO:0016192">
    <property type="term" value="P:vesicle-mediated transport"/>
    <property type="evidence" value="ECO:0007669"/>
    <property type="project" value="UniProtKB-KW"/>
</dbReference>
<feature type="domain" description="Sec16 central conserved" evidence="9">
    <location>
        <begin position="972"/>
        <end position="1076"/>
    </location>
</feature>
<evidence type="ECO:0000259" key="8">
    <source>
        <dbReference type="Pfam" id="PF12931"/>
    </source>
</evidence>
<dbReference type="Pfam" id="PF12931">
    <property type="entry name" value="TPR_Sec16"/>
    <property type="match status" value="1"/>
</dbReference>
<feature type="compositionally biased region" description="Basic and acidic residues" evidence="7">
    <location>
        <begin position="1640"/>
        <end position="1659"/>
    </location>
</feature>
<keyword evidence="11" id="KW-1185">Reference proteome</keyword>
<feature type="compositionally biased region" description="Polar residues" evidence="7">
    <location>
        <begin position="66"/>
        <end position="77"/>
    </location>
</feature>
<dbReference type="WormBase" id="SRAE_1000053300">
    <property type="protein sequence ID" value="SRP10754"/>
    <property type="gene ID" value="WBGene00257130"/>
</dbReference>
<dbReference type="Proteomes" id="UP000035682">
    <property type="component" value="Unplaced"/>
</dbReference>
<reference evidence="10 11" key="1">
    <citation type="submission" date="2014-09" db="EMBL/GenBank/DDBJ databases">
        <authorList>
            <person name="Martin A.A."/>
        </authorList>
    </citation>
    <scope>NUCLEOTIDE SEQUENCE</scope>
    <source>
        <strain evidence="11">ED321</strain>
        <strain evidence="10">ED321 Heterogonic</strain>
    </source>
</reference>
<feature type="compositionally biased region" description="Low complexity" evidence="7">
    <location>
        <begin position="1721"/>
        <end position="1733"/>
    </location>
</feature>
<feature type="region of interest" description="Disordered" evidence="7">
    <location>
        <begin position="351"/>
        <end position="399"/>
    </location>
</feature>
<organism evidence="10">
    <name type="scientific">Strongyloides ratti</name>
    <name type="common">Parasitic roundworm</name>
    <dbReference type="NCBI Taxonomy" id="34506"/>
    <lineage>
        <taxon>Eukaryota</taxon>
        <taxon>Metazoa</taxon>
        <taxon>Ecdysozoa</taxon>
        <taxon>Nematoda</taxon>
        <taxon>Chromadorea</taxon>
        <taxon>Rhabditida</taxon>
        <taxon>Tylenchina</taxon>
        <taxon>Panagrolaimomorpha</taxon>
        <taxon>Strongyloidoidea</taxon>
        <taxon>Strongyloididae</taxon>
        <taxon>Strongyloides</taxon>
    </lineage>
</organism>
<feature type="compositionally biased region" description="Basic and acidic residues" evidence="7">
    <location>
        <begin position="1582"/>
        <end position="1592"/>
    </location>
</feature>
<evidence type="ECO:0000313" key="10">
    <source>
        <dbReference type="EMBL" id="CEF62260.1"/>
    </source>
</evidence>
<feature type="region of interest" description="Disordered" evidence="7">
    <location>
        <begin position="1563"/>
        <end position="1667"/>
    </location>
</feature>
<feature type="compositionally biased region" description="Low complexity" evidence="7">
    <location>
        <begin position="1767"/>
        <end position="1781"/>
    </location>
</feature>
<dbReference type="Gene3D" id="1.25.40.1030">
    <property type="match status" value="1"/>
</dbReference>
<protein>
    <recommendedName>
        <fullName evidence="6">Protein transport protein sec16</fullName>
    </recommendedName>
</protein>
<feature type="region of interest" description="Disordered" evidence="7">
    <location>
        <begin position="756"/>
        <end position="775"/>
    </location>
</feature>
<dbReference type="InterPro" id="IPR024298">
    <property type="entry name" value="Sec16_Sec23-bd"/>
</dbReference>
<feature type="region of interest" description="Disordered" evidence="7">
    <location>
        <begin position="1491"/>
        <end position="1514"/>
    </location>
</feature>
<comment type="subcellular location">
    <subcellularLocation>
        <location evidence="1">Endoplasmic reticulum</location>
    </subcellularLocation>
    <subcellularLocation>
        <location evidence="6">Golgi apparatus membrane</location>
    </subcellularLocation>
</comment>
<evidence type="ECO:0000259" key="9">
    <source>
        <dbReference type="Pfam" id="PF12932"/>
    </source>
</evidence>
<feature type="compositionally biased region" description="Low complexity" evidence="7">
    <location>
        <begin position="541"/>
        <end position="553"/>
    </location>
</feature>
<dbReference type="OrthoDB" id="8918678at2759"/>
<feature type="region of interest" description="Disordered" evidence="7">
    <location>
        <begin position="38"/>
        <end position="77"/>
    </location>
</feature>
<accession>A0A090KXP1</accession>
<dbReference type="EMBL" id="LN609528">
    <property type="protein sequence ID" value="CEF62260.1"/>
    <property type="molecule type" value="Genomic_DNA"/>
</dbReference>
<evidence type="ECO:0000256" key="4">
    <source>
        <dbReference type="ARBA" id="ARBA00022824"/>
    </source>
</evidence>
<evidence type="ECO:0000256" key="2">
    <source>
        <dbReference type="ARBA" id="ARBA00005927"/>
    </source>
</evidence>
<keyword evidence="5 6" id="KW-0931">ER-Golgi transport</keyword>
<dbReference type="PANTHER" id="PTHR13402">
    <property type="entry name" value="RGPR-RELATED"/>
    <property type="match status" value="1"/>
</dbReference>
<evidence type="ECO:0000313" key="12">
    <source>
        <dbReference type="WBParaSite" id="SRAE_1000053300.1"/>
    </source>
</evidence>
<name>A0A090KXP1_STRRB</name>
<evidence type="ECO:0000256" key="3">
    <source>
        <dbReference type="ARBA" id="ARBA00022448"/>
    </source>
</evidence>
<evidence type="ECO:0000313" key="13">
    <source>
        <dbReference type="WormBase" id="SRAE_1000053300"/>
    </source>
</evidence>
<keyword evidence="6" id="KW-0472">Membrane</keyword>
<dbReference type="CDD" id="cd09233">
    <property type="entry name" value="ACE1-Sec16-like"/>
    <property type="match status" value="1"/>
</dbReference>
<keyword evidence="6" id="KW-0333">Golgi apparatus</keyword>
<dbReference type="GO" id="GO:0070971">
    <property type="term" value="C:endoplasmic reticulum exit site"/>
    <property type="evidence" value="ECO:0007669"/>
    <property type="project" value="TreeGrafter"/>
</dbReference>
<evidence type="ECO:0000256" key="1">
    <source>
        <dbReference type="ARBA" id="ARBA00004240"/>
    </source>
</evidence>
<feature type="compositionally biased region" description="Low complexity" evidence="7">
    <location>
        <begin position="1596"/>
        <end position="1609"/>
    </location>
</feature>
<keyword evidence="3 6" id="KW-0813">Transport</keyword>
<dbReference type="GO" id="GO:0000139">
    <property type="term" value="C:Golgi membrane"/>
    <property type="evidence" value="ECO:0007669"/>
    <property type="project" value="UniProtKB-SubCell"/>
</dbReference>
<dbReference type="WBParaSite" id="SRAE_1000053300.1">
    <property type="protein sequence ID" value="SRAE_1000053300.1"/>
    <property type="gene ID" value="WBGene00257130"/>
</dbReference>
<dbReference type="GeneID" id="36374625"/>
<keyword evidence="4 6" id="KW-0256">Endoplasmic reticulum</keyword>